<feature type="compositionally biased region" description="Acidic residues" evidence="7">
    <location>
        <begin position="817"/>
        <end position="827"/>
    </location>
</feature>
<evidence type="ECO:0000256" key="4">
    <source>
        <dbReference type="ARBA" id="ARBA00022692"/>
    </source>
</evidence>
<protein>
    <submittedName>
        <fullName evidence="12">Mechanosensitive ion channel</fullName>
    </submittedName>
</protein>
<dbReference type="PANTHER" id="PTHR30347">
    <property type="entry name" value="POTASSIUM CHANNEL RELATED"/>
    <property type="match status" value="1"/>
</dbReference>
<sequence length="833" mass="87678">MSQPLIALIFMVGLIMGGPVAAQVGLDGLIGGTSAEEEPAPDAAASEPEADTAALDAAEAAFAAAVPDLSDWTDLAAAVERQLDDPGISDAALAEARDALFDWRQRLLGQTGINSGRISTVQSQIEALTPVAADATPSPAIAARLDSLGQELDRLRAPGLLAAEASARASGLISEIDGRLRQVGAERMWSRDNALFWPESIAEGVSAAQGSLAQAIRRYQLRIAGVGEDQFLANLPIGIVALLAALGLLIRSPRLLLRAQTKVEQSHARGRAVWAFLLSGLQIGLPVAGMSLLFLALRQFGVLPSGDTTVTSAVYAAGVLVIVARWLNVQLFPKGEFNGPLGYTADVRRKIRRTGMALGTAVAVLLIMAATLEDDNASALARAVVTFPVLVLASLLLWMLGALLRRAPTAETGEESSGRFRHALGLIYMGVAGVTPILALSGYTQAARGVFAPSVMTLAILGGFIVLQQLITRIYAPDDSQDGGSLVPFLVGAVLVVLLLPVTALVWGASVTDLLEIWTQFLAGFRIGETVVSPTDFLTFAAVFAVGYLLTRFIQRSLKNSVLPRTNLDLGGQNAVVSGLGYVGITLAALIAITLAGIDLSSLAIVAGALSVGIGFGLQTIVQNFVSGIILLIERPIGEGDMIEVNGQVGFVRDISVRSTRIETFDRTDVIIPNADLVSGQVTNWTRGNLVGRLILPVGVAYGSDIEQVRDILRAVGNNHPLVIADPEPQALFVGFGASSLDFELRVILRDVNWKMIVTDEMNGEINAKLAAAGIEIPFPQQDIWLRQPKSSGTESGQSEPAPQSRPSEPEAMLTSDDFEADGDADPDAGQGA</sequence>
<evidence type="ECO:0000256" key="5">
    <source>
        <dbReference type="ARBA" id="ARBA00022989"/>
    </source>
</evidence>
<dbReference type="RefSeq" id="WP_226746991.1">
    <property type="nucleotide sequence ID" value="NZ_JAJATZ010000001.1"/>
</dbReference>
<comment type="similarity">
    <text evidence="2">Belongs to the MscS (TC 1.A.23) family.</text>
</comment>
<dbReference type="PANTHER" id="PTHR30347:SF1">
    <property type="entry name" value="MECHANOSENSITIVE CHANNEL MSCK"/>
    <property type="match status" value="1"/>
</dbReference>
<dbReference type="InterPro" id="IPR023408">
    <property type="entry name" value="MscS_beta-dom_sf"/>
</dbReference>
<dbReference type="Pfam" id="PF21082">
    <property type="entry name" value="MS_channel_3rd"/>
    <property type="match status" value="1"/>
</dbReference>
<evidence type="ECO:0000259" key="10">
    <source>
        <dbReference type="Pfam" id="PF12794"/>
    </source>
</evidence>
<feature type="transmembrane region" description="Helical" evidence="8">
    <location>
        <begin position="384"/>
        <end position="404"/>
    </location>
</feature>
<accession>A0ABS8BQD1</accession>
<feature type="region of interest" description="Disordered" evidence="7">
    <location>
        <begin position="786"/>
        <end position="833"/>
    </location>
</feature>
<dbReference type="Gene3D" id="1.10.287.1260">
    <property type="match status" value="1"/>
</dbReference>
<dbReference type="InterPro" id="IPR011066">
    <property type="entry name" value="MscS_channel_C_sf"/>
</dbReference>
<dbReference type="Gene3D" id="3.30.70.100">
    <property type="match status" value="1"/>
</dbReference>
<keyword evidence="3" id="KW-1003">Cell membrane</keyword>
<evidence type="ECO:0000313" key="12">
    <source>
        <dbReference type="EMBL" id="MCB5197934.1"/>
    </source>
</evidence>
<evidence type="ECO:0000256" key="6">
    <source>
        <dbReference type="ARBA" id="ARBA00023136"/>
    </source>
</evidence>
<evidence type="ECO:0000313" key="13">
    <source>
        <dbReference type="Proteomes" id="UP001138961"/>
    </source>
</evidence>
<dbReference type="InterPro" id="IPR011014">
    <property type="entry name" value="MscS_channel_TM-2"/>
</dbReference>
<feature type="transmembrane region" description="Helical" evidence="8">
    <location>
        <begin position="604"/>
        <end position="633"/>
    </location>
</feature>
<dbReference type="InterPro" id="IPR010920">
    <property type="entry name" value="LSM_dom_sf"/>
</dbReference>
<organism evidence="12 13">
    <name type="scientific">Loktanella gaetbuli</name>
    <dbReference type="NCBI Taxonomy" id="2881335"/>
    <lineage>
        <taxon>Bacteria</taxon>
        <taxon>Pseudomonadati</taxon>
        <taxon>Pseudomonadota</taxon>
        <taxon>Alphaproteobacteria</taxon>
        <taxon>Rhodobacterales</taxon>
        <taxon>Roseobacteraceae</taxon>
        <taxon>Loktanella</taxon>
    </lineage>
</organism>
<feature type="transmembrane region" description="Helical" evidence="8">
    <location>
        <begin position="231"/>
        <end position="251"/>
    </location>
</feature>
<feature type="domain" description="Mechanosensitive ion channel MscS" evidence="9">
    <location>
        <begin position="620"/>
        <end position="687"/>
    </location>
</feature>
<feature type="compositionally biased region" description="Polar residues" evidence="7">
    <location>
        <begin position="789"/>
        <end position="807"/>
    </location>
</feature>
<gene>
    <name evidence="12" type="ORF">LGQ03_01635</name>
</gene>
<feature type="domain" description="Mechanosensitive ion channel MscS C-terminal" evidence="11">
    <location>
        <begin position="696"/>
        <end position="777"/>
    </location>
</feature>
<feature type="transmembrane region" description="Helical" evidence="8">
    <location>
        <begin position="309"/>
        <end position="327"/>
    </location>
</feature>
<dbReference type="InterPro" id="IPR052702">
    <property type="entry name" value="MscS-like_channel"/>
</dbReference>
<feature type="transmembrane region" description="Helical" evidence="8">
    <location>
        <begin position="537"/>
        <end position="554"/>
    </location>
</feature>
<dbReference type="InterPro" id="IPR006685">
    <property type="entry name" value="MscS_channel_2nd"/>
</dbReference>
<name>A0ABS8BQD1_9RHOB</name>
<dbReference type="EMBL" id="JAJATZ010000001">
    <property type="protein sequence ID" value="MCB5197934.1"/>
    <property type="molecule type" value="Genomic_DNA"/>
</dbReference>
<feature type="transmembrane region" description="Helical" evidence="8">
    <location>
        <begin position="450"/>
        <end position="471"/>
    </location>
</feature>
<comment type="subcellular location">
    <subcellularLocation>
        <location evidence="1">Cell membrane</location>
        <topology evidence="1">Multi-pass membrane protein</topology>
    </subcellularLocation>
</comment>
<keyword evidence="13" id="KW-1185">Reference proteome</keyword>
<evidence type="ECO:0000256" key="1">
    <source>
        <dbReference type="ARBA" id="ARBA00004651"/>
    </source>
</evidence>
<proteinExistence type="inferred from homology"/>
<feature type="transmembrane region" description="Helical" evidence="8">
    <location>
        <begin position="483"/>
        <end position="507"/>
    </location>
</feature>
<dbReference type="Proteomes" id="UP001138961">
    <property type="component" value="Unassembled WGS sequence"/>
</dbReference>
<dbReference type="PROSITE" id="PS01246">
    <property type="entry name" value="UPF0003"/>
    <property type="match status" value="1"/>
</dbReference>
<dbReference type="InterPro" id="IPR049278">
    <property type="entry name" value="MS_channel_C"/>
</dbReference>
<evidence type="ECO:0000256" key="3">
    <source>
        <dbReference type="ARBA" id="ARBA00022475"/>
    </source>
</evidence>
<feature type="domain" description="Mechanosensitive ion channel inner membrane" evidence="10">
    <location>
        <begin position="291"/>
        <end position="475"/>
    </location>
</feature>
<keyword evidence="4 8" id="KW-0812">Transmembrane</keyword>
<dbReference type="SUPFAM" id="SSF82861">
    <property type="entry name" value="Mechanosensitive channel protein MscS (YggB), transmembrane region"/>
    <property type="match status" value="1"/>
</dbReference>
<evidence type="ECO:0000256" key="7">
    <source>
        <dbReference type="SAM" id="MobiDB-lite"/>
    </source>
</evidence>
<evidence type="ECO:0000259" key="11">
    <source>
        <dbReference type="Pfam" id="PF21082"/>
    </source>
</evidence>
<evidence type="ECO:0000256" key="8">
    <source>
        <dbReference type="SAM" id="Phobius"/>
    </source>
</evidence>
<feature type="transmembrane region" description="Helical" evidence="8">
    <location>
        <begin position="272"/>
        <end position="297"/>
    </location>
</feature>
<reference evidence="12" key="1">
    <citation type="submission" date="2021-10" db="EMBL/GenBank/DDBJ databases">
        <title>Loktanella gaetbuli sp. nov., isolated from a tidal flat.</title>
        <authorList>
            <person name="Park S."/>
            <person name="Yoon J.-H."/>
        </authorList>
    </citation>
    <scope>NUCLEOTIDE SEQUENCE</scope>
    <source>
        <strain evidence="12">TSTF-M6</strain>
    </source>
</reference>
<dbReference type="InterPro" id="IPR006686">
    <property type="entry name" value="MscS_channel_CS"/>
</dbReference>
<keyword evidence="6 8" id="KW-0472">Membrane</keyword>
<keyword evidence="5 8" id="KW-1133">Transmembrane helix</keyword>
<feature type="transmembrane region" description="Helical" evidence="8">
    <location>
        <begin position="575"/>
        <end position="598"/>
    </location>
</feature>
<evidence type="ECO:0000259" key="9">
    <source>
        <dbReference type="Pfam" id="PF00924"/>
    </source>
</evidence>
<dbReference type="InterPro" id="IPR025692">
    <property type="entry name" value="MscS_IM_dom1"/>
</dbReference>
<feature type="transmembrane region" description="Helical" evidence="8">
    <location>
        <begin position="355"/>
        <end position="372"/>
    </location>
</feature>
<dbReference type="Pfam" id="PF12794">
    <property type="entry name" value="MscS_TM"/>
    <property type="match status" value="1"/>
</dbReference>
<feature type="transmembrane region" description="Helical" evidence="8">
    <location>
        <begin position="425"/>
        <end position="444"/>
    </location>
</feature>
<evidence type="ECO:0000256" key="2">
    <source>
        <dbReference type="ARBA" id="ARBA00008017"/>
    </source>
</evidence>
<dbReference type="Gene3D" id="2.30.30.60">
    <property type="match status" value="1"/>
</dbReference>
<dbReference type="SUPFAM" id="SSF50182">
    <property type="entry name" value="Sm-like ribonucleoproteins"/>
    <property type="match status" value="1"/>
</dbReference>
<comment type="caution">
    <text evidence="12">The sequence shown here is derived from an EMBL/GenBank/DDBJ whole genome shotgun (WGS) entry which is preliminary data.</text>
</comment>
<dbReference type="Pfam" id="PF00924">
    <property type="entry name" value="MS_channel_2nd"/>
    <property type="match status" value="1"/>
</dbReference>
<dbReference type="SUPFAM" id="SSF82689">
    <property type="entry name" value="Mechanosensitive channel protein MscS (YggB), C-terminal domain"/>
    <property type="match status" value="1"/>
</dbReference>